<dbReference type="InterPro" id="IPR051533">
    <property type="entry name" value="WaaL-like"/>
</dbReference>
<dbReference type="PANTHER" id="PTHR37422">
    <property type="entry name" value="TEICHURONIC ACID BIOSYNTHESIS PROTEIN TUAE"/>
    <property type="match status" value="1"/>
</dbReference>
<feature type="transmembrane region" description="Helical" evidence="5">
    <location>
        <begin position="162"/>
        <end position="179"/>
    </location>
</feature>
<evidence type="ECO:0000313" key="7">
    <source>
        <dbReference type="EMBL" id="NHM05079.1"/>
    </source>
</evidence>
<feature type="transmembrane region" description="Helical" evidence="5">
    <location>
        <begin position="253"/>
        <end position="271"/>
    </location>
</feature>
<evidence type="ECO:0000256" key="2">
    <source>
        <dbReference type="ARBA" id="ARBA00022692"/>
    </source>
</evidence>
<sequence length="452" mass="50541">MKNKQLTYFTIIGAHIALAILVYTIPFLSIIYGLLIPLFGTLYVLKTQNKHNEVLWISAYVAASEVFLRMTEGNLVHEVAKYEVIYFMVLGMFYKGFSRKALIYVVFLLLLIPGIIYGSYELSFEANVRKAILFNILGPICLGVSAIYCYRRPVTSNTIYKILAFTGFPIITIVTYLFLKTPNVKEAVTGTSSNFATSGGFGPNQVSTILGLGMIVFFALFLLYSKTKKEIVIHIALLSITSFRAIVTFSRGGVYTGVLGILLLIAIVYLYSNQQNKSKILALFVFMCLGGTGVWIFSSYQTSGMIEYRYANQDAAGRVKKDKLGGREEISRTELAMFWENPLTGVGVGKNKEYREELTGRVAASHNEITRMLAEQGALGIVCLLILITTPLFLYFDNKQHLLLLSFYVFWLLTINHAAMRIAAPAFIYALSLLKVSFTNEETPVVHRESAV</sequence>
<reference evidence="7 8" key="1">
    <citation type="submission" date="2020-02" db="EMBL/GenBank/DDBJ databases">
        <authorList>
            <person name="Chen W.-M."/>
        </authorList>
    </citation>
    <scope>NUCLEOTIDE SEQUENCE [LARGE SCALE GENOMIC DNA]</scope>
    <source>
        <strain evidence="7 8">TWA-26</strain>
    </source>
</reference>
<name>A0ABX0ID58_9FLAO</name>
<proteinExistence type="predicted"/>
<keyword evidence="2 5" id="KW-0812">Transmembrane</keyword>
<accession>A0ABX0ID58</accession>
<comment type="subcellular location">
    <subcellularLocation>
        <location evidence="1">Membrane</location>
        <topology evidence="1">Multi-pass membrane protein</topology>
    </subcellularLocation>
</comment>
<feature type="transmembrane region" description="Helical" evidence="5">
    <location>
        <begin position="206"/>
        <end position="224"/>
    </location>
</feature>
<comment type="caution">
    <text evidence="7">The sequence shown here is derived from an EMBL/GenBank/DDBJ whole genome shotgun (WGS) entry which is preliminary data.</text>
</comment>
<protein>
    <submittedName>
        <fullName evidence="7">O-antigen ligase family protein</fullName>
    </submittedName>
</protein>
<keyword evidence="4 5" id="KW-0472">Membrane</keyword>
<dbReference type="EMBL" id="JAAJBV010000007">
    <property type="protein sequence ID" value="NHM05079.1"/>
    <property type="molecule type" value="Genomic_DNA"/>
</dbReference>
<feature type="transmembrane region" description="Helical" evidence="5">
    <location>
        <begin position="12"/>
        <end position="45"/>
    </location>
</feature>
<gene>
    <name evidence="7" type="ORF">G4L40_10220</name>
</gene>
<organism evidence="7 8">
    <name type="scientific">Flavobacterium celericrescens</name>
    <dbReference type="NCBI Taxonomy" id="2709780"/>
    <lineage>
        <taxon>Bacteria</taxon>
        <taxon>Pseudomonadati</taxon>
        <taxon>Bacteroidota</taxon>
        <taxon>Flavobacteriia</taxon>
        <taxon>Flavobacteriales</taxon>
        <taxon>Flavobacteriaceae</taxon>
        <taxon>Flavobacterium</taxon>
    </lineage>
</organism>
<dbReference type="Proteomes" id="UP000761423">
    <property type="component" value="Unassembled WGS sequence"/>
</dbReference>
<evidence type="ECO:0000313" key="8">
    <source>
        <dbReference type="Proteomes" id="UP000761423"/>
    </source>
</evidence>
<feature type="transmembrane region" description="Helical" evidence="5">
    <location>
        <begin position="377"/>
        <end position="396"/>
    </location>
</feature>
<evidence type="ECO:0000256" key="3">
    <source>
        <dbReference type="ARBA" id="ARBA00022989"/>
    </source>
</evidence>
<dbReference type="PANTHER" id="PTHR37422:SF17">
    <property type="entry name" value="O-ANTIGEN LIGASE"/>
    <property type="match status" value="1"/>
</dbReference>
<feature type="transmembrane region" description="Helical" evidence="5">
    <location>
        <begin position="101"/>
        <end position="120"/>
    </location>
</feature>
<dbReference type="GO" id="GO:0016874">
    <property type="term" value="F:ligase activity"/>
    <property type="evidence" value="ECO:0007669"/>
    <property type="project" value="UniProtKB-KW"/>
</dbReference>
<dbReference type="Pfam" id="PF04932">
    <property type="entry name" value="Wzy_C"/>
    <property type="match status" value="1"/>
</dbReference>
<evidence type="ECO:0000256" key="1">
    <source>
        <dbReference type="ARBA" id="ARBA00004141"/>
    </source>
</evidence>
<feature type="transmembrane region" description="Helical" evidence="5">
    <location>
        <begin position="280"/>
        <end position="300"/>
    </location>
</feature>
<feature type="transmembrane region" description="Helical" evidence="5">
    <location>
        <begin position="408"/>
        <end position="431"/>
    </location>
</feature>
<dbReference type="InterPro" id="IPR007016">
    <property type="entry name" value="O-antigen_ligase-rel_domated"/>
</dbReference>
<evidence type="ECO:0000256" key="5">
    <source>
        <dbReference type="SAM" id="Phobius"/>
    </source>
</evidence>
<evidence type="ECO:0000256" key="4">
    <source>
        <dbReference type="ARBA" id="ARBA00023136"/>
    </source>
</evidence>
<feature type="transmembrane region" description="Helical" evidence="5">
    <location>
        <begin position="231"/>
        <end position="247"/>
    </location>
</feature>
<feature type="transmembrane region" description="Helical" evidence="5">
    <location>
        <begin position="132"/>
        <end position="150"/>
    </location>
</feature>
<feature type="domain" description="O-antigen ligase-related" evidence="6">
    <location>
        <begin position="237"/>
        <end position="385"/>
    </location>
</feature>
<dbReference type="RefSeq" id="WP_166237103.1">
    <property type="nucleotide sequence ID" value="NZ_JAAJBV010000007.1"/>
</dbReference>
<evidence type="ECO:0000259" key="6">
    <source>
        <dbReference type="Pfam" id="PF04932"/>
    </source>
</evidence>
<keyword evidence="8" id="KW-1185">Reference proteome</keyword>
<keyword evidence="3 5" id="KW-1133">Transmembrane helix</keyword>
<keyword evidence="7" id="KW-0436">Ligase</keyword>